<feature type="binding site" evidence="12">
    <location>
        <position position="279"/>
    </location>
    <ligand>
        <name>Zn(2+)</name>
        <dbReference type="ChEBI" id="CHEBI:29105"/>
        <note>catalytic</note>
    </ligand>
</feature>
<dbReference type="GO" id="GO:0004222">
    <property type="term" value="F:metalloendopeptidase activity"/>
    <property type="evidence" value="ECO:0007669"/>
    <property type="project" value="InterPro"/>
</dbReference>
<evidence type="ECO:0000256" key="6">
    <source>
        <dbReference type="ARBA" id="ARBA00022824"/>
    </source>
</evidence>
<evidence type="ECO:0000256" key="9">
    <source>
        <dbReference type="ARBA" id="ARBA00023049"/>
    </source>
</evidence>
<feature type="binding site" evidence="12">
    <location>
        <position position="357"/>
    </location>
    <ligand>
        <name>Zn(2+)</name>
        <dbReference type="ChEBI" id="CHEBI:29105"/>
        <note>catalytic</note>
    </ligand>
</feature>
<evidence type="ECO:0000259" key="15">
    <source>
        <dbReference type="Pfam" id="PF01435"/>
    </source>
</evidence>
<sequence>MFTVLFSLFLLADILLRLWLAARQIRHVRLHRDQVPGAFADRIRLYSHQRAANYTVDKMQFSMIERIVDAAVLVMLTFMGGLQVLDFQLGRLIDNEMLRQLALLGAVLAIMGLTGLPFSIWRKFKLEARYGFNRVTPALFMQDTLKGLALALILGTPLAACVLWIMGSAGPSWVWWAWAAWVVFNFLVIWLFPSVIAPMFNRFTPLANPEISARIHALAKRCGFALGGLFVMDGSRRSAHGNAYFTGFGKTRRIVFFDTLLSRLDVDEIEAVLAHELGHFHHKHIVRRMVVSFAAALVFFLALGWLSQQVWFYTGLGVIPQLGRPNDALALVLMFLAMPVFTFWITPLASWLSRRDEFQADRYAASQCPPEKLVSALVKLYDDNAATLTPDPVHSAFYDSHPPAVLRIQNLKHG</sequence>
<evidence type="ECO:0000256" key="8">
    <source>
        <dbReference type="ARBA" id="ARBA00022989"/>
    </source>
</evidence>
<evidence type="ECO:0000256" key="13">
    <source>
        <dbReference type="RuleBase" id="RU003983"/>
    </source>
</evidence>
<dbReference type="OrthoDB" id="9781930at2"/>
<comment type="subcellular location">
    <subcellularLocation>
        <location evidence="1">Endoplasmic reticulum membrane</location>
        <topology evidence="1">Multi-pass membrane protein</topology>
    </subcellularLocation>
</comment>
<name>A0A853F6X2_9BURK</name>
<protein>
    <submittedName>
        <fullName evidence="17">M48 family metallopeptidase</fullName>
    </submittedName>
</protein>
<feature type="transmembrane region" description="Helical" evidence="14">
    <location>
        <begin position="148"/>
        <end position="167"/>
    </location>
</feature>
<dbReference type="InterPro" id="IPR027057">
    <property type="entry name" value="CAXX_Prtase_1"/>
</dbReference>
<keyword evidence="5 13" id="KW-0378">Hydrolase</keyword>
<evidence type="ECO:0000256" key="11">
    <source>
        <dbReference type="PIRSR" id="PIRSR627057-1"/>
    </source>
</evidence>
<keyword evidence="4 12" id="KW-0479">Metal-binding</keyword>
<proteinExistence type="inferred from homology"/>
<dbReference type="RefSeq" id="WP_129967168.1">
    <property type="nucleotide sequence ID" value="NZ_JACCEW010000001.1"/>
</dbReference>
<evidence type="ECO:0000313" key="18">
    <source>
        <dbReference type="Proteomes" id="UP000580517"/>
    </source>
</evidence>
<dbReference type="GO" id="GO:0071586">
    <property type="term" value="P:CAAX-box protein processing"/>
    <property type="evidence" value="ECO:0007669"/>
    <property type="project" value="InterPro"/>
</dbReference>
<evidence type="ECO:0000256" key="12">
    <source>
        <dbReference type="PIRSR" id="PIRSR627057-2"/>
    </source>
</evidence>
<feature type="transmembrane region" description="Helical" evidence="14">
    <location>
        <begin position="173"/>
        <end position="192"/>
    </location>
</feature>
<dbReference type="AlphaFoldDB" id="A0A853F6X2"/>
<evidence type="ECO:0000256" key="5">
    <source>
        <dbReference type="ARBA" id="ARBA00022801"/>
    </source>
</evidence>
<feature type="transmembrane region" description="Helical" evidence="14">
    <location>
        <begin position="289"/>
        <end position="308"/>
    </location>
</feature>
<feature type="domain" description="CAAX prenyl protease 1 N-terminal" evidence="16">
    <location>
        <begin position="24"/>
        <end position="202"/>
    </location>
</feature>
<feature type="domain" description="Peptidase M48" evidence="15">
    <location>
        <begin position="206"/>
        <end position="413"/>
    </location>
</feature>
<keyword evidence="9 13" id="KW-0482">Metalloprotease</keyword>
<dbReference type="CDD" id="cd07343">
    <property type="entry name" value="M48A_Zmpste24p_like"/>
    <property type="match status" value="1"/>
</dbReference>
<feature type="active site" evidence="11">
    <location>
        <position position="276"/>
    </location>
</feature>
<evidence type="ECO:0000259" key="16">
    <source>
        <dbReference type="Pfam" id="PF16491"/>
    </source>
</evidence>
<evidence type="ECO:0000256" key="10">
    <source>
        <dbReference type="ARBA" id="ARBA00023136"/>
    </source>
</evidence>
<comment type="cofactor">
    <cofactor evidence="12 13">
        <name>Zn(2+)</name>
        <dbReference type="ChEBI" id="CHEBI:29105"/>
    </cofactor>
    <text evidence="12 13">Binds 1 zinc ion per subunit.</text>
</comment>
<dbReference type="PANTHER" id="PTHR10120">
    <property type="entry name" value="CAAX PRENYL PROTEASE 1"/>
    <property type="match status" value="1"/>
</dbReference>
<accession>A0A853F6X2</accession>
<evidence type="ECO:0000256" key="3">
    <source>
        <dbReference type="ARBA" id="ARBA00022692"/>
    </source>
</evidence>
<feature type="transmembrane region" description="Helical" evidence="14">
    <location>
        <begin position="6"/>
        <end position="22"/>
    </location>
</feature>
<feature type="binding site" evidence="12">
    <location>
        <position position="275"/>
    </location>
    <ligand>
        <name>Zn(2+)</name>
        <dbReference type="ChEBI" id="CHEBI:29105"/>
        <note>catalytic</note>
    </ligand>
</feature>
<comment type="caution">
    <text evidence="17">The sequence shown here is derived from an EMBL/GenBank/DDBJ whole genome shotgun (WGS) entry which is preliminary data.</text>
</comment>
<keyword evidence="10 14" id="KW-0472">Membrane</keyword>
<feature type="transmembrane region" description="Helical" evidence="14">
    <location>
        <begin position="328"/>
        <end position="352"/>
    </location>
</feature>
<dbReference type="Proteomes" id="UP000580517">
    <property type="component" value="Unassembled WGS sequence"/>
</dbReference>
<comment type="similarity">
    <text evidence="13">Belongs to the peptidase M48 family.</text>
</comment>
<reference evidence="17 18" key="1">
    <citation type="submission" date="2020-07" db="EMBL/GenBank/DDBJ databases">
        <title>Taxonomic revisions and descriptions of new bacterial species based on genomic comparisons in the high-G+C-content subgroup of the family Alcaligenaceae.</title>
        <authorList>
            <person name="Szabo A."/>
            <person name="Felfoldi T."/>
        </authorList>
    </citation>
    <scope>NUCLEOTIDE SEQUENCE [LARGE SCALE GENOMIC DNA]</scope>
    <source>
        <strain evidence="17 18">DSM 25264</strain>
    </source>
</reference>
<evidence type="ECO:0000256" key="14">
    <source>
        <dbReference type="SAM" id="Phobius"/>
    </source>
</evidence>
<feature type="active site" description="Proton donor" evidence="11">
    <location>
        <position position="361"/>
    </location>
</feature>
<evidence type="ECO:0000256" key="2">
    <source>
        <dbReference type="ARBA" id="ARBA00022670"/>
    </source>
</evidence>
<dbReference type="InterPro" id="IPR032456">
    <property type="entry name" value="Peptidase_M48_N"/>
</dbReference>
<evidence type="ECO:0000256" key="7">
    <source>
        <dbReference type="ARBA" id="ARBA00022833"/>
    </source>
</evidence>
<dbReference type="InterPro" id="IPR001915">
    <property type="entry name" value="Peptidase_M48"/>
</dbReference>
<dbReference type="EMBL" id="JACCEW010000001">
    <property type="protein sequence ID" value="NYT35282.1"/>
    <property type="molecule type" value="Genomic_DNA"/>
</dbReference>
<keyword evidence="18" id="KW-1185">Reference proteome</keyword>
<keyword evidence="6" id="KW-0256">Endoplasmic reticulum</keyword>
<evidence type="ECO:0000256" key="1">
    <source>
        <dbReference type="ARBA" id="ARBA00004477"/>
    </source>
</evidence>
<dbReference type="GO" id="GO:0046872">
    <property type="term" value="F:metal ion binding"/>
    <property type="evidence" value="ECO:0007669"/>
    <property type="project" value="UniProtKB-KW"/>
</dbReference>
<keyword evidence="8 14" id="KW-1133">Transmembrane helix</keyword>
<dbReference type="Gene3D" id="3.30.2010.10">
    <property type="entry name" value="Metalloproteases ('zincins'), catalytic domain"/>
    <property type="match status" value="1"/>
</dbReference>
<evidence type="ECO:0000256" key="4">
    <source>
        <dbReference type="ARBA" id="ARBA00022723"/>
    </source>
</evidence>
<keyword evidence="3 14" id="KW-0812">Transmembrane</keyword>
<dbReference type="Pfam" id="PF01435">
    <property type="entry name" value="Peptidase_M48"/>
    <property type="match status" value="1"/>
</dbReference>
<dbReference type="Pfam" id="PF16491">
    <property type="entry name" value="Peptidase_M48_N"/>
    <property type="match status" value="1"/>
</dbReference>
<keyword evidence="2 13" id="KW-0645">Protease</keyword>
<feature type="transmembrane region" description="Helical" evidence="14">
    <location>
        <begin position="97"/>
        <end position="121"/>
    </location>
</feature>
<organism evidence="17 18">
    <name type="scientific">Allopusillimonas soli</name>
    <dbReference type="NCBI Taxonomy" id="659016"/>
    <lineage>
        <taxon>Bacteria</taxon>
        <taxon>Pseudomonadati</taxon>
        <taxon>Pseudomonadota</taxon>
        <taxon>Betaproteobacteria</taxon>
        <taxon>Burkholderiales</taxon>
        <taxon>Alcaligenaceae</taxon>
        <taxon>Allopusillimonas</taxon>
    </lineage>
</organism>
<evidence type="ECO:0000313" key="17">
    <source>
        <dbReference type="EMBL" id="NYT35282.1"/>
    </source>
</evidence>
<dbReference type="FunFam" id="3.30.2010.10:FF:000002">
    <property type="entry name" value="CAAX prenyl protease"/>
    <property type="match status" value="1"/>
</dbReference>
<keyword evidence="7 12" id="KW-0862">Zinc</keyword>
<feature type="transmembrane region" description="Helical" evidence="14">
    <location>
        <begin position="67"/>
        <end position="85"/>
    </location>
</feature>
<gene>
    <name evidence="17" type="ORF">H0A68_00205</name>
</gene>